<sequence>MLRIFKNALLIAVPYSIISALLVFTVTLNWAAVNDGETQTTYYGLEAVQFLIKSYGVINYLLDLAPQFLFFFITIFLALLTQSYIFYRKP</sequence>
<protein>
    <submittedName>
        <fullName evidence="2">Uncharacterized protein</fullName>
    </submittedName>
</protein>
<evidence type="ECO:0000313" key="3">
    <source>
        <dbReference type="Proteomes" id="UP000501379"/>
    </source>
</evidence>
<reference evidence="2" key="1">
    <citation type="submission" date="2020-07" db="EMBL/GenBank/DDBJ databases">
        <title>Nitrate ammonifying Pseudomonas campi sp. nov. isolated from German agricultural grassland.</title>
        <authorList>
            <person name="Timsy T."/>
            <person name="Ulrich A."/>
            <person name="Spanner T."/>
            <person name="Foesel B."/>
            <person name="Kolb S."/>
            <person name="Horn M.A."/>
            <person name="Behrendt U."/>
        </authorList>
    </citation>
    <scope>NUCLEOTIDE SEQUENCE</scope>
    <source>
        <strain evidence="2">S1-A32-2</strain>
    </source>
</reference>
<evidence type="ECO:0000313" key="2">
    <source>
        <dbReference type="EMBL" id="QKE63325.1"/>
    </source>
</evidence>
<gene>
    <name evidence="2" type="ORF">HNE05_08095</name>
</gene>
<keyword evidence="1" id="KW-0812">Transmembrane</keyword>
<keyword evidence="3" id="KW-1185">Reference proteome</keyword>
<proteinExistence type="predicted"/>
<dbReference type="Proteomes" id="UP000501379">
    <property type="component" value="Chromosome"/>
</dbReference>
<dbReference type="AlphaFoldDB" id="A0A6M8G277"/>
<feature type="transmembrane region" description="Helical" evidence="1">
    <location>
        <begin position="68"/>
        <end position="87"/>
    </location>
</feature>
<feature type="transmembrane region" description="Helical" evidence="1">
    <location>
        <begin position="12"/>
        <end position="33"/>
    </location>
</feature>
<organism evidence="2 3">
    <name type="scientific">Aquipseudomonas campi</name>
    <dbReference type="NCBI Taxonomy" id="2731681"/>
    <lineage>
        <taxon>Bacteria</taxon>
        <taxon>Pseudomonadati</taxon>
        <taxon>Pseudomonadota</taxon>
        <taxon>Gammaproteobacteria</taxon>
        <taxon>Pseudomonadales</taxon>
        <taxon>Pseudomonadaceae</taxon>
        <taxon>Aquipseudomonas</taxon>
    </lineage>
</organism>
<dbReference type="EMBL" id="CP053697">
    <property type="protein sequence ID" value="QKE63325.1"/>
    <property type="molecule type" value="Genomic_DNA"/>
</dbReference>
<name>A0A6M8G277_9GAMM</name>
<keyword evidence="1" id="KW-1133">Transmembrane helix</keyword>
<dbReference type="RefSeq" id="WP_173206677.1">
    <property type="nucleotide sequence ID" value="NZ_CP053697.2"/>
</dbReference>
<dbReference type="KEGG" id="pcam:HNE05_08095"/>
<keyword evidence="1" id="KW-0472">Membrane</keyword>
<accession>A0A6M8G277</accession>
<evidence type="ECO:0000256" key="1">
    <source>
        <dbReference type="SAM" id="Phobius"/>
    </source>
</evidence>